<dbReference type="Proteomes" id="UP000179807">
    <property type="component" value="Unassembled WGS sequence"/>
</dbReference>
<dbReference type="VEuPathDB" id="TrichDB:TRFO_28241"/>
<comment type="caution">
    <text evidence="2">The sequence shown here is derived from an EMBL/GenBank/DDBJ whole genome shotgun (WGS) entry which is preliminary data.</text>
</comment>
<evidence type="ECO:0000256" key="1">
    <source>
        <dbReference type="SAM" id="MobiDB-lite"/>
    </source>
</evidence>
<accession>A0A1J4K3F9</accession>
<feature type="compositionally biased region" description="Acidic residues" evidence="1">
    <location>
        <begin position="170"/>
        <end position="184"/>
    </location>
</feature>
<dbReference type="AlphaFoldDB" id="A0A1J4K3F9"/>
<dbReference type="GeneID" id="94840760"/>
<sequence length="184" mass="20785">MAATPAPPAGTSATPQEEPRYPDREFTLPRMNAKERNSGAIGFRFTHEFRQSCFHFTFGLSQQREQILLPPRSQLVRHINDFSPNYQFPSCLSNNKDINTEVKVKKSTADEFSDVIKIDYKKPTVTADDDAEEDQQERGSSGDEDNQSAEEDNEEDLIGDYNINQFEDHETGEDIGSDDGSDDN</sequence>
<organism evidence="2 3">
    <name type="scientific">Tritrichomonas foetus</name>
    <dbReference type="NCBI Taxonomy" id="1144522"/>
    <lineage>
        <taxon>Eukaryota</taxon>
        <taxon>Metamonada</taxon>
        <taxon>Parabasalia</taxon>
        <taxon>Tritrichomonadida</taxon>
        <taxon>Tritrichomonadidae</taxon>
        <taxon>Tritrichomonas</taxon>
    </lineage>
</organism>
<proteinExistence type="predicted"/>
<dbReference type="EMBL" id="MLAK01000799">
    <property type="protein sequence ID" value="OHT04262.1"/>
    <property type="molecule type" value="Genomic_DNA"/>
</dbReference>
<feature type="region of interest" description="Disordered" evidence="1">
    <location>
        <begin position="123"/>
        <end position="184"/>
    </location>
</feature>
<keyword evidence="3" id="KW-1185">Reference proteome</keyword>
<gene>
    <name evidence="2" type="ORF">TRFO_28241</name>
</gene>
<feature type="compositionally biased region" description="Acidic residues" evidence="1">
    <location>
        <begin position="142"/>
        <end position="158"/>
    </location>
</feature>
<evidence type="ECO:0000313" key="2">
    <source>
        <dbReference type="EMBL" id="OHT04262.1"/>
    </source>
</evidence>
<reference evidence="2" key="1">
    <citation type="submission" date="2016-10" db="EMBL/GenBank/DDBJ databases">
        <authorList>
            <person name="Benchimol M."/>
            <person name="Almeida L.G."/>
            <person name="Vasconcelos A.T."/>
            <person name="Perreira-Neves A."/>
            <person name="Rosa I.A."/>
            <person name="Tasca T."/>
            <person name="Bogo M.R."/>
            <person name="de Souza W."/>
        </authorList>
    </citation>
    <scope>NUCLEOTIDE SEQUENCE [LARGE SCALE GENOMIC DNA]</scope>
    <source>
        <strain evidence="2">K</strain>
    </source>
</reference>
<name>A0A1J4K3F9_9EUKA</name>
<protein>
    <submittedName>
        <fullName evidence="2">Uncharacterized protein</fullName>
    </submittedName>
</protein>
<dbReference type="RefSeq" id="XP_068357398.1">
    <property type="nucleotide sequence ID" value="XM_068506056.1"/>
</dbReference>
<evidence type="ECO:0000313" key="3">
    <source>
        <dbReference type="Proteomes" id="UP000179807"/>
    </source>
</evidence>
<feature type="region of interest" description="Disordered" evidence="1">
    <location>
        <begin position="1"/>
        <end position="23"/>
    </location>
</feature>